<reference evidence="2 3" key="1">
    <citation type="submission" date="2024-03" db="EMBL/GenBank/DDBJ databases">
        <title>Human intestinal bacterial collection.</title>
        <authorList>
            <person name="Pauvert C."/>
            <person name="Hitch T.C.A."/>
            <person name="Clavel T."/>
        </authorList>
    </citation>
    <scope>NUCLEOTIDE SEQUENCE [LARGE SCALE GENOMIC DNA]</scope>
    <source>
        <strain evidence="2 3">CLA-SR-H021</strain>
    </source>
</reference>
<evidence type="ECO:0000313" key="2">
    <source>
        <dbReference type="EMBL" id="MEQ2424228.1"/>
    </source>
</evidence>
<dbReference type="RefSeq" id="WP_349117780.1">
    <property type="nucleotide sequence ID" value="NZ_JBBMFM010000010.1"/>
</dbReference>
<sequence length="453" mass="50217">MSTIKKWNYVLSGLSIGLVFLLLFLLFHSSQGHLDSPELPPITDFPVSSINAIAINHSTDSIGLILHPTGIELLNQASDGYSQQKLSALVYKICHLSALRIIHPSQDTDYSLSQYGLDTPSSSISLIPAQGETMRFYLGNKNPIDGSCYAKTEHDDTVYLISPDDTSMLTQSLSQLRILDLYPPLAADQLEKLEKLQVTCDGRTWSILRGADDSGSLYHLSEPVQLPLDWQTAYKKIMEPFLKLVPDTFLSDFASPSEYGLDHPSITLTAVIDGNEYVSYFSPADGDRWYCMSRQTSQICSIPAGLVSFMTQDYMEFLSNSVYSRNLADISSLTISKNGESQEIHISGDGIYLEGRAGNQVYDYQMLADFHKHITAIPAAGLMESSDIVNTAPFMALTFTLRNGQTDILEFLPVSDRLCAISVNGNIDFLTYTSVLRDIVTYFEAFTGKSFDD</sequence>
<proteinExistence type="predicted"/>
<dbReference type="EMBL" id="JBBMFM010000010">
    <property type="protein sequence ID" value="MEQ2424228.1"/>
    <property type="molecule type" value="Genomic_DNA"/>
</dbReference>
<name>A0ABV1D1G5_9FIRM</name>
<dbReference type="Pfam" id="PF14238">
    <property type="entry name" value="DUF4340"/>
    <property type="match status" value="1"/>
</dbReference>
<evidence type="ECO:0000259" key="1">
    <source>
        <dbReference type="Pfam" id="PF14238"/>
    </source>
</evidence>
<accession>A0ABV1D1G5</accession>
<organism evidence="2 3">
    <name type="scientific">Enterocloster hominis</name>
    <name type="common">ex Hitch et al. 2024</name>
    <dbReference type="NCBI Taxonomy" id="1917870"/>
    <lineage>
        <taxon>Bacteria</taxon>
        <taxon>Bacillati</taxon>
        <taxon>Bacillota</taxon>
        <taxon>Clostridia</taxon>
        <taxon>Lachnospirales</taxon>
        <taxon>Lachnospiraceae</taxon>
        <taxon>Enterocloster</taxon>
    </lineage>
</organism>
<protein>
    <submittedName>
        <fullName evidence="2">DUF4340 domain-containing protein</fullName>
    </submittedName>
</protein>
<comment type="caution">
    <text evidence="2">The sequence shown here is derived from an EMBL/GenBank/DDBJ whole genome shotgun (WGS) entry which is preliminary data.</text>
</comment>
<keyword evidence="3" id="KW-1185">Reference proteome</keyword>
<feature type="domain" description="DUF4340" evidence="1">
    <location>
        <begin position="83"/>
        <end position="264"/>
    </location>
</feature>
<dbReference type="InterPro" id="IPR025641">
    <property type="entry name" value="DUF4340"/>
</dbReference>
<evidence type="ECO:0000313" key="3">
    <source>
        <dbReference type="Proteomes" id="UP001454086"/>
    </source>
</evidence>
<dbReference type="Proteomes" id="UP001454086">
    <property type="component" value="Unassembled WGS sequence"/>
</dbReference>
<gene>
    <name evidence="2" type="ORF">WMQ36_04525</name>
</gene>